<dbReference type="Gene3D" id="3.40.430.10">
    <property type="entry name" value="Dihydrofolate Reductase, subunit A"/>
    <property type="match status" value="1"/>
</dbReference>
<dbReference type="InterPro" id="IPR050765">
    <property type="entry name" value="Riboflavin_Biosynth_HTPR"/>
</dbReference>
<dbReference type="RefSeq" id="WP_126598069.1">
    <property type="nucleotide sequence ID" value="NZ_BIFQ01000001.1"/>
</dbReference>
<dbReference type="Proteomes" id="UP000287224">
    <property type="component" value="Unassembled WGS sequence"/>
</dbReference>
<dbReference type="EMBL" id="BIFQ01000001">
    <property type="protein sequence ID" value="GCE07088.1"/>
    <property type="molecule type" value="Genomic_DNA"/>
</dbReference>
<protein>
    <submittedName>
        <fullName evidence="2">Dihydrofolate reductase</fullName>
    </submittedName>
</protein>
<accession>A0A401ZJT5</accession>
<name>A0A401ZJT5_9CHLR</name>
<gene>
    <name evidence="2" type="ORF">KDAU_44170</name>
</gene>
<dbReference type="GO" id="GO:0008703">
    <property type="term" value="F:5-amino-6-(5-phosphoribosylamino)uracil reductase activity"/>
    <property type="evidence" value="ECO:0007669"/>
    <property type="project" value="InterPro"/>
</dbReference>
<keyword evidence="3" id="KW-1185">Reference proteome</keyword>
<proteinExistence type="predicted"/>
<sequence>MRKVIVLEFITLDGVIQAGGGPDEDTSGGFAYGGWQVPYSDEVLGATMKKQMSLPFDLLLGRKTFEIWEPYWPQHADIWPGVMSATKYVASNTITSSEWQPSVFLGGDIAEKVSQLKQQEGPDLHVYGSANLVQTLMKHDLVDEFWLKIYPLTLGSGKRLFTDGTMPAAFKVTESQISPNGIIIANYQRSGAVTTGSMSES</sequence>
<dbReference type="Pfam" id="PF01872">
    <property type="entry name" value="RibD_C"/>
    <property type="match status" value="1"/>
</dbReference>
<dbReference type="AlphaFoldDB" id="A0A401ZJT5"/>
<dbReference type="SUPFAM" id="SSF53597">
    <property type="entry name" value="Dihydrofolate reductase-like"/>
    <property type="match status" value="1"/>
</dbReference>
<reference evidence="3" key="1">
    <citation type="submission" date="2018-12" db="EMBL/GenBank/DDBJ databases">
        <title>Tengunoibacter tsumagoiensis gen. nov., sp. nov., Dictyobacter kobayashii sp. nov., D. alpinus sp. nov., and D. joshuensis sp. nov. and description of Dictyobacteraceae fam. nov. within the order Ktedonobacterales isolated from Tengu-no-mugimeshi.</title>
        <authorList>
            <person name="Wang C.M."/>
            <person name="Zheng Y."/>
            <person name="Sakai Y."/>
            <person name="Toyoda A."/>
            <person name="Minakuchi Y."/>
            <person name="Abe K."/>
            <person name="Yokota A."/>
            <person name="Yabe S."/>
        </authorList>
    </citation>
    <scope>NUCLEOTIDE SEQUENCE [LARGE SCALE GENOMIC DNA]</scope>
    <source>
        <strain evidence="3">S-27</strain>
    </source>
</reference>
<evidence type="ECO:0000259" key="1">
    <source>
        <dbReference type="Pfam" id="PF01872"/>
    </source>
</evidence>
<comment type="caution">
    <text evidence="2">The sequence shown here is derived from an EMBL/GenBank/DDBJ whole genome shotgun (WGS) entry which is preliminary data.</text>
</comment>
<dbReference type="InterPro" id="IPR002734">
    <property type="entry name" value="RibDG_C"/>
</dbReference>
<dbReference type="OrthoDB" id="195113at2"/>
<dbReference type="InterPro" id="IPR024072">
    <property type="entry name" value="DHFR-like_dom_sf"/>
</dbReference>
<feature type="domain" description="Bacterial bifunctional deaminase-reductase C-terminal" evidence="1">
    <location>
        <begin position="2"/>
        <end position="183"/>
    </location>
</feature>
<dbReference type="PANTHER" id="PTHR38011">
    <property type="entry name" value="DIHYDROFOLATE REDUCTASE FAMILY PROTEIN (AFU_ORTHOLOGUE AFUA_8G06820)"/>
    <property type="match status" value="1"/>
</dbReference>
<evidence type="ECO:0000313" key="3">
    <source>
        <dbReference type="Proteomes" id="UP000287224"/>
    </source>
</evidence>
<evidence type="ECO:0000313" key="2">
    <source>
        <dbReference type="EMBL" id="GCE07088.1"/>
    </source>
</evidence>
<organism evidence="2 3">
    <name type="scientific">Dictyobacter aurantiacus</name>
    <dbReference type="NCBI Taxonomy" id="1936993"/>
    <lineage>
        <taxon>Bacteria</taxon>
        <taxon>Bacillati</taxon>
        <taxon>Chloroflexota</taxon>
        <taxon>Ktedonobacteria</taxon>
        <taxon>Ktedonobacterales</taxon>
        <taxon>Dictyobacteraceae</taxon>
        <taxon>Dictyobacter</taxon>
    </lineage>
</organism>
<dbReference type="GO" id="GO:0009231">
    <property type="term" value="P:riboflavin biosynthetic process"/>
    <property type="evidence" value="ECO:0007669"/>
    <property type="project" value="InterPro"/>
</dbReference>
<dbReference type="PANTHER" id="PTHR38011:SF2">
    <property type="entry name" value="BIFUNCTIONAL DEAMINASE-REDUCTASE DOMAIN PROTEIN"/>
    <property type="match status" value="1"/>
</dbReference>